<dbReference type="EMBL" id="LBVU01000003">
    <property type="protein sequence ID" value="KKQ92223.1"/>
    <property type="molecule type" value="Genomic_DNA"/>
</dbReference>
<protein>
    <submittedName>
        <fullName evidence="1">Uncharacterized protein</fullName>
    </submittedName>
</protein>
<name>A0A0G0LJZ9_9BACT</name>
<proteinExistence type="predicted"/>
<evidence type="ECO:0000313" key="2">
    <source>
        <dbReference type="Proteomes" id="UP000034774"/>
    </source>
</evidence>
<dbReference type="Proteomes" id="UP000034774">
    <property type="component" value="Unassembled WGS sequence"/>
</dbReference>
<gene>
    <name evidence="1" type="ORF">UT17_C0003G0246</name>
</gene>
<organism evidence="1 2">
    <name type="scientific">Candidatus Woesebacteria bacterium GW2011_GWB1_39_10</name>
    <dbReference type="NCBI Taxonomy" id="1618572"/>
    <lineage>
        <taxon>Bacteria</taxon>
        <taxon>Candidatus Woeseibacteriota</taxon>
    </lineage>
</organism>
<reference evidence="1 2" key="1">
    <citation type="journal article" date="2015" name="Nature">
        <title>rRNA introns, odd ribosomes, and small enigmatic genomes across a large radiation of phyla.</title>
        <authorList>
            <person name="Brown C.T."/>
            <person name="Hug L.A."/>
            <person name="Thomas B.C."/>
            <person name="Sharon I."/>
            <person name="Castelle C.J."/>
            <person name="Singh A."/>
            <person name="Wilkins M.J."/>
            <person name="Williams K.H."/>
            <person name="Banfield J.F."/>
        </authorList>
    </citation>
    <scope>NUCLEOTIDE SEQUENCE [LARGE SCALE GENOMIC DNA]</scope>
</reference>
<accession>A0A0G0LJZ9</accession>
<sequence length="47" mass="5462">MEKPIEIDNKEIDAAAELVAKMLELHTTYIKTRRNKKIIKINHGETN</sequence>
<dbReference type="STRING" id="1618572.UT17_C0003G0246"/>
<evidence type="ECO:0000313" key="1">
    <source>
        <dbReference type="EMBL" id="KKQ92223.1"/>
    </source>
</evidence>
<dbReference type="AlphaFoldDB" id="A0A0G0LJZ9"/>
<comment type="caution">
    <text evidence="1">The sequence shown here is derived from an EMBL/GenBank/DDBJ whole genome shotgun (WGS) entry which is preliminary data.</text>
</comment>